<sequence>MDEDVCKRIYDNALNLSTEIKIIGGPQETDNVQGDIINADEHETFTLEEFKKVIMDFKKNDKDFIIARVSTPDPVRQDITYSYYYIASEINKLLFKYESDRRLLHRMKVRNPLNNMYIIGQVLYYKITCIEIERAIVDFYTQKGIKRGNRNAYSAIFRTTNMINKEAVNSSPESIQRSSNVLSIPEFRHDDRFKDFTNSVKDGKVNTTFSEPPKEKLIYNAYYFASDDDFLMKGDIREYFKLNSMDPDEDFLFELDRTQNDIFALLETASDSDNESASGWKRVLTFHISLLMTMVGIILVLGANPIILLIATPIAIVIFISFLCSIIYIVCLRRSSFDTLAVRSIDDV</sequence>
<keyword evidence="1" id="KW-0472">Membrane</keyword>
<dbReference type="InParanoid" id="S7WA82"/>
<dbReference type="VEuPathDB" id="MicrosporidiaDB:SLOPH_1757"/>
<dbReference type="EMBL" id="ATCN01000631">
    <property type="protein sequence ID" value="EPR78662.1"/>
    <property type="molecule type" value="Genomic_DNA"/>
</dbReference>
<dbReference type="OrthoDB" id="2189509at2759"/>
<feature type="transmembrane region" description="Helical" evidence="1">
    <location>
        <begin position="307"/>
        <end position="330"/>
    </location>
</feature>
<dbReference type="AlphaFoldDB" id="S7WA82"/>
<dbReference type="HOGENOM" id="CLU_073630_0_0_1"/>
<proteinExistence type="predicted"/>
<evidence type="ECO:0008006" key="4">
    <source>
        <dbReference type="Google" id="ProtNLM"/>
    </source>
</evidence>
<gene>
    <name evidence="2" type="ORF">SLOPH_1757</name>
</gene>
<keyword evidence="1" id="KW-0812">Transmembrane</keyword>
<evidence type="ECO:0000313" key="2">
    <source>
        <dbReference type="EMBL" id="EPR78662.1"/>
    </source>
</evidence>
<keyword evidence="3" id="KW-1185">Reference proteome</keyword>
<evidence type="ECO:0000256" key="1">
    <source>
        <dbReference type="SAM" id="Phobius"/>
    </source>
</evidence>
<dbReference type="OMA" id="RNPLNNM"/>
<keyword evidence="1" id="KW-1133">Transmembrane helix</keyword>
<protein>
    <recommendedName>
        <fullName evidence="4">Golgi protein</fullName>
    </recommendedName>
</protein>
<dbReference type="InterPro" id="IPR031537">
    <property type="entry name" value="DUF5092"/>
</dbReference>
<organism evidence="2 3">
    <name type="scientific">Spraguea lophii (strain 42_110)</name>
    <name type="common">Microsporidian parasite</name>
    <dbReference type="NCBI Taxonomy" id="1358809"/>
    <lineage>
        <taxon>Eukaryota</taxon>
        <taxon>Fungi</taxon>
        <taxon>Fungi incertae sedis</taxon>
        <taxon>Microsporidia</taxon>
        <taxon>Spragueidae</taxon>
        <taxon>Spraguea</taxon>
    </lineage>
</organism>
<feature type="transmembrane region" description="Helical" evidence="1">
    <location>
        <begin position="283"/>
        <end position="301"/>
    </location>
</feature>
<reference evidence="3" key="1">
    <citation type="journal article" date="2013" name="PLoS Genet.">
        <title>The genome of Spraguea lophii and the basis of host-microsporidian interactions.</title>
        <authorList>
            <person name="Campbell S.E."/>
            <person name="Williams T.A."/>
            <person name="Yousuf A."/>
            <person name="Soanes D.M."/>
            <person name="Paszkiewicz K.H."/>
            <person name="Williams B.A.P."/>
        </authorList>
    </citation>
    <scope>NUCLEOTIDE SEQUENCE [LARGE SCALE GENOMIC DNA]</scope>
    <source>
        <strain evidence="3">42_110</strain>
    </source>
</reference>
<accession>S7WA82</accession>
<evidence type="ECO:0000313" key="3">
    <source>
        <dbReference type="Proteomes" id="UP000014978"/>
    </source>
</evidence>
<comment type="caution">
    <text evidence="2">The sequence shown here is derived from an EMBL/GenBank/DDBJ whole genome shotgun (WGS) entry which is preliminary data.</text>
</comment>
<name>S7WA82_SPRLO</name>
<dbReference type="Pfam" id="PF17010">
    <property type="entry name" value="DUF5092"/>
    <property type="match status" value="1"/>
</dbReference>
<dbReference type="Proteomes" id="UP000014978">
    <property type="component" value="Unassembled WGS sequence"/>
</dbReference>
<dbReference type="STRING" id="1358809.S7WA82"/>